<dbReference type="SUPFAM" id="SSF52540">
    <property type="entry name" value="P-loop containing nucleoside triphosphate hydrolases"/>
    <property type="match status" value="1"/>
</dbReference>
<dbReference type="InterPro" id="IPR001752">
    <property type="entry name" value="Kinesin_motor_dom"/>
</dbReference>
<dbReference type="SMART" id="SM00129">
    <property type="entry name" value="KISc"/>
    <property type="match status" value="1"/>
</dbReference>
<dbReference type="FunFam" id="3.40.850.10:FF:000031">
    <property type="entry name" value="Kinesin-like protein"/>
    <property type="match status" value="1"/>
</dbReference>
<dbReference type="GO" id="GO:0007018">
    <property type="term" value="P:microtubule-based movement"/>
    <property type="evidence" value="ECO:0007669"/>
    <property type="project" value="InterPro"/>
</dbReference>
<evidence type="ECO:0000256" key="3">
    <source>
        <dbReference type="ARBA" id="ARBA00022701"/>
    </source>
</evidence>
<dbReference type="InParanoid" id="A0A1Y2DFD3"/>
<keyword evidence="3 10" id="KW-0493">Microtubule</keyword>
<dbReference type="GO" id="GO:0008017">
    <property type="term" value="F:microtubule binding"/>
    <property type="evidence" value="ECO:0007669"/>
    <property type="project" value="InterPro"/>
</dbReference>
<dbReference type="InterPro" id="IPR027417">
    <property type="entry name" value="P-loop_NTPase"/>
</dbReference>
<proteinExistence type="inferred from homology"/>
<comment type="caution">
    <text evidence="14">The sequence shown here is derived from an EMBL/GenBank/DDBJ whole genome shotgun (WGS) entry which is preliminary data.</text>
</comment>
<accession>A0A1Y2DFD3</accession>
<evidence type="ECO:0000256" key="7">
    <source>
        <dbReference type="ARBA" id="ARBA00023175"/>
    </source>
</evidence>
<evidence type="ECO:0000256" key="12">
    <source>
        <dbReference type="SAM" id="MobiDB-lite"/>
    </source>
</evidence>
<evidence type="ECO:0000256" key="1">
    <source>
        <dbReference type="ARBA" id="ARBA00004245"/>
    </source>
</evidence>
<keyword evidence="8" id="KW-0206">Cytoskeleton</keyword>
<evidence type="ECO:0000256" key="10">
    <source>
        <dbReference type="RuleBase" id="RU000394"/>
    </source>
</evidence>
<keyword evidence="5 9" id="KW-0067">ATP-binding</keyword>
<keyword evidence="15" id="KW-1185">Reference proteome</keyword>
<feature type="binding site" evidence="9">
    <location>
        <begin position="92"/>
        <end position="99"/>
    </location>
    <ligand>
        <name>ATP</name>
        <dbReference type="ChEBI" id="CHEBI:30616"/>
    </ligand>
</feature>
<evidence type="ECO:0000256" key="5">
    <source>
        <dbReference type="ARBA" id="ARBA00022840"/>
    </source>
</evidence>
<reference evidence="14 15" key="1">
    <citation type="submission" date="2016-07" db="EMBL/GenBank/DDBJ databases">
        <title>Pervasive Adenine N6-methylation of Active Genes in Fungi.</title>
        <authorList>
            <consortium name="DOE Joint Genome Institute"/>
            <person name="Mondo S.J."/>
            <person name="Dannebaum R.O."/>
            <person name="Kuo R.C."/>
            <person name="Labutti K."/>
            <person name="Haridas S."/>
            <person name="Kuo A."/>
            <person name="Salamov A."/>
            <person name="Ahrendt S.R."/>
            <person name="Lipzen A."/>
            <person name="Sullivan W."/>
            <person name="Andreopoulos W.B."/>
            <person name="Clum A."/>
            <person name="Lindquist E."/>
            <person name="Daum C."/>
            <person name="Ramamoorthy G.K."/>
            <person name="Gryganskyi A."/>
            <person name="Culley D."/>
            <person name="Magnuson J.K."/>
            <person name="James T.Y."/>
            <person name="O'Malley M.A."/>
            <person name="Stajich J.E."/>
            <person name="Spatafora J.W."/>
            <person name="Visel A."/>
            <person name="Grigoriev I.V."/>
        </authorList>
    </citation>
    <scope>NUCLEOTIDE SEQUENCE [LARGE SCALE GENOMIC DNA]</scope>
    <source>
        <strain evidence="14 15">62-1032</strain>
    </source>
</reference>
<evidence type="ECO:0000256" key="4">
    <source>
        <dbReference type="ARBA" id="ARBA00022741"/>
    </source>
</evidence>
<dbReference type="InterPro" id="IPR059182">
    <property type="entry name" value="Khc_C"/>
</dbReference>
<keyword evidence="4 9" id="KW-0547">Nucleotide-binding</keyword>
<feature type="region of interest" description="Disordered" evidence="12">
    <location>
        <begin position="404"/>
        <end position="457"/>
    </location>
</feature>
<evidence type="ECO:0000256" key="2">
    <source>
        <dbReference type="ARBA" id="ARBA00022490"/>
    </source>
</evidence>
<comment type="subcellular location">
    <subcellularLocation>
        <location evidence="1">Cytoplasm</location>
        <location evidence="1">Cytoskeleton</location>
    </subcellularLocation>
</comment>
<dbReference type="InterPro" id="IPR036961">
    <property type="entry name" value="Kinesin_motor_dom_sf"/>
</dbReference>
<feature type="compositionally biased region" description="Low complexity" evidence="12">
    <location>
        <begin position="909"/>
        <end position="919"/>
    </location>
</feature>
<comment type="similarity">
    <text evidence="9 10">Belongs to the TRAFAC class myosin-kinesin ATPase superfamily. Kinesin family.</text>
</comment>
<feature type="domain" description="Kinesin motor" evidence="13">
    <location>
        <begin position="4"/>
        <end position="334"/>
    </location>
</feature>
<dbReference type="PANTHER" id="PTHR47968">
    <property type="entry name" value="CENTROMERE PROTEIN E"/>
    <property type="match status" value="1"/>
</dbReference>
<keyword evidence="6 11" id="KW-0175">Coiled coil</keyword>
<dbReference type="InterPro" id="IPR027640">
    <property type="entry name" value="Kinesin-like_fam"/>
</dbReference>
<dbReference type="OrthoDB" id="3176171at2759"/>
<dbReference type="Gene3D" id="3.40.850.10">
    <property type="entry name" value="Kinesin motor domain"/>
    <property type="match status" value="1"/>
</dbReference>
<dbReference type="PANTHER" id="PTHR47968:SF75">
    <property type="entry name" value="CENTROMERE-ASSOCIATED PROTEIN E"/>
    <property type="match status" value="1"/>
</dbReference>
<dbReference type="PRINTS" id="PR00380">
    <property type="entry name" value="KINESINHEAVY"/>
</dbReference>
<feature type="region of interest" description="Disordered" evidence="12">
    <location>
        <begin position="905"/>
        <end position="945"/>
    </location>
</feature>
<keyword evidence="2" id="KW-0963">Cytoplasm</keyword>
<keyword evidence="7 9" id="KW-0505">Motor protein</keyword>
<dbReference type="PROSITE" id="PS50067">
    <property type="entry name" value="KINESIN_MOTOR_2"/>
    <property type="match status" value="1"/>
</dbReference>
<dbReference type="Proteomes" id="UP000193467">
    <property type="component" value="Unassembled WGS sequence"/>
</dbReference>
<evidence type="ECO:0000256" key="11">
    <source>
        <dbReference type="SAM" id="Coils"/>
    </source>
</evidence>
<dbReference type="InterPro" id="IPR019821">
    <property type="entry name" value="Kinesin_motor_CS"/>
</dbReference>
<feature type="coiled-coil region" evidence="11">
    <location>
        <begin position="617"/>
        <end position="672"/>
    </location>
</feature>
<dbReference type="AlphaFoldDB" id="A0A1Y2DFD3"/>
<dbReference type="Pfam" id="PF00225">
    <property type="entry name" value="Kinesin"/>
    <property type="match status" value="1"/>
</dbReference>
<sequence>MSNNIKVVCRFRPPNALELKETGGESIVSIDAEGTTVKMKGQESMKGPDSQGFTFDRAFQMDTKQEEVFEYGVRGIVDDVMNGYNGTVFAYGQTGSGKSHTMMGPDIDNNELKGIIPRITEQIFASIMASPPNIEYLVKVSYMEIYMERIRDLLAPQNDNLPVHEDKARGVYVKDLTDFYVSSSLEVYEIMRQGGNARAVSATNMNAESSRSHSVFVITVQARHTETGTQKTGTLYLVDLAGSEKIGKTGATGQTLEEAKKINKSLSALGMVINALTDGKSSHIPYRDSKLTRILQESLGGNSRTTLIINCSPSSYNESETLSTLRFGMRAKSIKNKARVNAELSPAELKALLKKAQRDHANAGAYIGLLEQEVGIWRTGGSVDKEQWATMERALGLAPGELEKLVGPGGTAAPPPLPPKAQGSGSSTPRVPALERVGEGEVSRPMTPSVERDEREEWLRRENDLGDQLAKAESQVIDQEKLIRELRDEVAALKDSESSASNENKSMTGELSDLRLQLERLVYESKEAAITTDAMREQNSDLAGELEEMRKTMNDLKLSQKSVSQEGKDKKKAEKMAAMMAGLDTGGMSEKEAEIRASLARLDDAVSADRALSQEDLALLRRQLEESQILVREQQDKSKQVNEENEILTRRKDELEQRLATLESEYEELLDKTIQDDERADTDLSANVQDIKNKLEAQYAMKLEAALNDASDLKQQLELKAQENKSVTATLDTLRGNHAELERAFKITAAGIEGGKSLAESAKDMERVRKTMAAQLAEFDTMKKSLMRDLQNRCEKVVELEISLDETQEQYKNVLKNSNSKAQQRKMDFLTRNLDQLTLVQKQLVEQNSSLKKDVAIAERKLIARNERIQNLEALLQDAQEKLNVQNLKFEERLQSVRERLDQAREQNKNTSNVNSNLNFGRIAKPLRGGGEAAEPTSVDAKRSSTFFSRPGSFFAGGGARS</sequence>
<dbReference type="EMBL" id="MCGR01000080">
    <property type="protein sequence ID" value="ORY57993.1"/>
    <property type="molecule type" value="Genomic_DNA"/>
</dbReference>
<dbReference type="CDD" id="cd01369">
    <property type="entry name" value="KISc_KHC_KIF5"/>
    <property type="match status" value="1"/>
</dbReference>
<protein>
    <recommendedName>
        <fullName evidence="10">Kinesin-like protein</fullName>
    </recommendedName>
</protein>
<organism evidence="14 15">
    <name type="scientific">Leucosporidium creatinivorum</name>
    <dbReference type="NCBI Taxonomy" id="106004"/>
    <lineage>
        <taxon>Eukaryota</taxon>
        <taxon>Fungi</taxon>
        <taxon>Dikarya</taxon>
        <taxon>Basidiomycota</taxon>
        <taxon>Pucciniomycotina</taxon>
        <taxon>Microbotryomycetes</taxon>
        <taxon>Leucosporidiales</taxon>
        <taxon>Leucosporidium</taxon>
    </lineage>
</organism>
<dbReference type="STRING" id="106004.A0A1Y2DFD3"/>
<feature type="coiled-coil region" evidence="11">
    <location>
        <begin position="700"/>
        <end position="744"/>
    </location>
</feature>
<dbReference type="PROSITE" id="PS00411">
    <property type="entry name" value="KINESIN_MOTOR_1"/>
    <property type="match status" value="1"/>
</dbReference>
<gene>
    <name evidence="14" type="ORF">BCR35DRAFT_309521</name>
</gene>
<evidence type="ECO:0000256" key="9">
    <source>
        <dbReference type="PROSITE-ProRule" id="PRU00283"/>
    </source>
</evidence>
<dbReference type="GO" id="GO:0005524">
    <property type="term" value="F:ATP binding"/>
    <property type="evidence" value="ECO:0007669"/>
    <property type="project" value="UniProtKB-UniRule"/>
</dbReference>
<evidence type="ECO:0000313" key="15">
    <source>
        <dbReference type="Proteomes" id="UP000193467"/>
    </source>
</evidence>
<dbReference type="GO" id="GO:0005874">
    <property type="term" value="C:microtubule"/>
    <property type="evidence" value="ECO:0007669"/>
    <property type="project" value="UniProtKB-KW"/>
</dbReference>
<evidence type="ECO:0000256" key="8">
    <source>
        <dbReference type="ARBA" id="ARBA00023212"/>
    </source>
</evidence>
<evidence type="ECO:0000256" key="6">
    <source>
        <dbReference type="ARBA" id="ARBA00023054"/>
    </source>
</evidence>
<name>A0A1Y2DFD3_9BASI</name>
<dbReference type="GO" id="GO:0003777">
    <property type="term" value="F:microtubule motor activity"/>
    <property type="evidence" value="ECO:0007669"/>
    <property type="project" value="InterPro"/>
</dbReference>
<dbReference type="CDD" id="cd23649">
    <property type="entry name" value="Khc_CBD_cc"/>
    <property type="match status" value="1"/>
</dbReference>
<evidence type="ECO:0000313" key="14">
    <source>
        <dbReference type="EMBL" id="ORY57993.1"/>
    </source>
</evidence>
<feature type="coiled-coil region" evidence="11">
    <location>
        <begin position="532"/>
        <end position="566"/>
    </location>
</feature>
<evidence type="ECO:0000259" key="13">
    <source>
        <dbReference type="PROSITE" id="PS50067"/>
    </source>
</evidence>